<feature type="transmembrane region" description="Helical" evidence="1">
    <location>
        <begin position="281"/>
        <end position="301"/>
    </location>
</feature>
<name>A0A1Y1JPF7_PLAGO</name>
<dbReference type="Proteomes" id="UP000195521">
    <property type="component" value="Unassembled WGS sequence"/>
</dbReference>
<accession>A0A1Y1JPF7</accession>
<dbReference type="OMA" id="PSECKIN"/>
<dbReference type="OrthoDB" id="10619735at2759"/>
<keyword evidence="1" id="KW-0472">Membrane</keyword>
<dbReference type="AlphaFoldDB" id="A0A1Y1JPF7"/>
<dbReference type="EMBL" id="BDQF01000349">
    <property type="protein sequence ID" value="GAW84486.1"/>
    <property type="molecule type" value="Genomic_DNA"/>
</dbReference>
<comment type="caution">
    <text evidence="2">The sequence shown here is derived from an EMBL/GenBank/DDBJ whole genome shotgun (WGS) entry which is preliminary data.</text>
</comment>
<dbReference type="RefSeq" id="XP_028547075.1">
    <property type="nucleotide sequence ID" value="XM_028691274.1"/>
</dbReference>
<keyword evidence="3" id="KW-1185">Reference proteome</keyword>
<gene>
    <name evidence="2" type="ORF">PGO_003230</name>
</gene>
<keyword evidence="1" id="KW-0812">Transmembrane</keyword>
<keyword evidence="1" id="KW-1133">Transmembrane helix</keyword>
<sequence length="362" mass="42993">MTEDALDITILSRIYPFLRKTWKLFEDLDETVETRLENVIYQNICTPVTVILRLHDKKYTDFCKKLIRNYNLLCNNPSECKINPSYCKDLNNWLYYYIKKENLDGEIFNNFFNYIISYSKMYAPENKMCLYSYDTNYIEPLKVLMLNIFESNISEIKVVLEGPHDIMKCYCQEFVKKMVQIYRSMNSEYCSNGNETKDKNMRICSVLRTFSSLYTIYLYNKESMKSILPSLTSENNIEFISCESSVEEKKLQLENEISTLTQIDTKNKHQEFEYHSSNITIINILPTFLSIIGGLSFFFMLSYKVHIMHFTPIGNIFRSKKRVKKVKSIYDGVEQKELLYHTQDNENINSYNHRYDIAYAKL</sequence>
<protein>
    <submittedName>
        <fullName evidence="2">Variable surface protein</fullName>
    </submittedName>
</protein>
<dbReference type="GeneID" id="39745294"/>
<evidence type="ECO:0000313" key="3">
    <source>
        <dbReference type="Proteomes" id="UP000195521"/>
    </source>
</evidence>
<reference evidence="3" key="1">
    <citation type="submission" date="2017-04" db="EMBL/GenBank/DDBJ databases">
        <title>Plasmodium gonderi genome.</title>
        <authorList>
            <person name="Arisue N."/>
            <person name="Honma H."/>
            <person name="Kawai S."/>
            <person name="Tougan T."/>
            <person name="Tanabe K."/>
            <person name="Horii T."/>
        </authorList>
    </citation>
    <scope>NUCLEOTIDE SEQUENCE [LARGE SCALE GENOMIC DNA]</scope>
    <source>
        <strain evidence="3">ATCC 30045</strain>
    </source>
</reference>
<evidence type="ECO:0000313" key="2">
    <source>
        <dbReference type="EMBL" id="GAW84486.1"/>
    </source>
</evidence>
<proteinExistence type="predicted"/>
<evidence type="ECO:0000256" key="1">
    <source>
        <dbReference type="SAM" id="Phobius"/>
    </source>
</evidence>
<organism evidence="2 3">
    <name type="scientific">Plasmodium gonderi</name>
    <dbReference type="NCBI Taxonomy" id="77519"/>
    <lineage>
        <taxon>Eukaryota</taxon>
        <taxon>Sar</taxon>
        <taxon>Alveolata</taxon>
        <taxon>Apicomplexa</taxon>
        <taxon>Aconoidasida</taxon>
        <taxon>Haemosporida</taxon>
        <taxon>Plasmodiidae</taxon>
        <taxon>Plasmodium</taxon>
        <taxon>Plasmodium (Plasmodium)</taxon>
    </lineage>
</organism>